<keyword evidence="8" id="KW-0732">Signal</keyword>
<dbReference type="GO" id="GO:0004555">
    <property type="term" value="F:alpha,alpha-trehalase activity"/>
    <property type="evidence" value="ECO:0007669"/>
    <property type="project" value="UniProtKB-EC"/>
</dbReference>
<dbReference type="PROSITE" id="PS00928">
    <property type="entry name" value="TREHALASE_2"/>
    <property type="match status" value="1"/>
</dbReference>
<dbReference type="PROSITE" id="PS00927">
    <property type="entry name" value="TREHALASE_1"/>
    <property type="match status" value="1"/>
</dbReference>
<dbReference type="Proteomes" id="UP001153712">
    <property type="component" value="Chromosome 6"/>
</dbReference>
<dbReference type="PANTHER" id="PTHR23403:SF1">
    <property type="entry name" value="TREHALASE"/>
    <property type="match status" value="1"/>
</dbReference>
<dbReference type="InterPro" id="IPR012341">
    <property type="entry name" value="6hp_glycosidase-like_sf"/>
</dbReference>
<evidence type="ECO:0000313" key="9">
    <source>
        <dbReference type="EMBL" id="CAG9863234.1"/>
    </source>
</evidence>
<evidence type="ECO:0000256" key="4">
    <source>
        <dbReference type="ARBA" id="ARBA00019905"/>
    </source>
</evidence>
<organism evidence="9 10">
    <name type="scientific">Phyllotreta striolata</name>
    <name type="common">Striped flea beetle</name>
    <name type="synonym">Crioceris striolata</name>
    <dbReference type="NCBI Taxonomy" id="444603"/>
    <lineage>
        <taxon>Eukaryota</taxon>
        <taxon>Metazoa</taxon>
        <taxon>Ecdysozoa</taxon>
        <taxon>Arthropoda</taxon>
        <taxon>Hexapoda</taxon>
        <taxon>Insecta</taxon>
        <taxon>Pterygota</taxon>
        <taxon>Neoptera</taxon>
        <taxon>Endopterygota</taxon>
        <taxon>Coleoptera</taxon>
        <taxon>Polyphaga</taxon>
        <taxon>Cucujiformia</taxon>
        <taxon>Chrysomeloidea</taxon>
        <taxon>Chrysomelidae</taxon>
        <taxon>Galerucinae</taxon>
        <taxon>Alticini</taxon>
        <taxon>Phyllotreta</taxon>
    </lineage>
</organism>
<evidence type="ECO:0000256" key="5">
    <source>
        <dbReference type="ARBA" id="ARBA00022801"/>
    </source>
</evidence>
<sequence length="552" mass="63264">MPYLTLLLLALSGCHYAKSQTECQDPVYCQGRLLDTIQTAGIYNDSKQFVDMVQKNSQNVTLANFAALVARTGARPSKEDLEQFVQENFDSEGELEPWTPPDLNDNPAFLNRIKDGDVRSFAKALIKIWPTLGRRVKEYVNKEQDRHSIIPLPNGFIIPGGRFSEAYYWDTYWIIKGLLLGEMTETVRGILENFVSLIQRFGFIPNGSRVYYLNRSQPPLFAPMVKLYIDSTKNITWLKKNIQFIEQEIEWWLENRTVKIRKCGKTYKLAQFRVQSGIPRAESYREDVETCKPFENSEKERCYNEIKAAAESGWDFSSRWLFNQNGSISTNLTTIRTSELAQVDLNAFLCLAIKDLSNFYQLIGDKKKSSEWAAVGETWTQAIEAVLYNKQDAMWYDWDIHRKQHRKAFYPSNFAPLWADVIDPSQKETYGKNAVKYLNKNKITQYLGGIPTSLLKSGQQWDCPNAWPPLQDLVVRGLRNTGNSEAIKLSKTLATNVVKAYMIGYDKTEEMFEKYDAVKVGEYGGGGEYVVQTGFGWTNGIALEFINSYFTS</sequence>
<evidence type="ECO:0000256" key="2">
    <source>
        <dbReference type="ARBA" id="ARBA00005615"/>
    </source>
</evidence>
<comment type="catalytic activity">
    <reaction evidence="1 7">
        <text>alpha,alpha-trehalose + H2O = alpha-D-glucose + beta-D-glucose</text>
        <dbReference type="Rhea" id="RHEA:32675"/>
        <dbReference type="ChEBI" id="CHEBI:15377"/>
        <dbReference type="ChEBI" id="CHEBI:15903"/>
        <dbReference type="ChEBI" id="CHEBI:16551"/>
        <dbReference type="ChEBI" id="CHEBI:17925"/>
        <dbReference type="EC" id="3.2.1.28"/>
    </reaction>
</comment>
<accession>A0A9N9TRH8</accession>
<dbReference type="InterPro" id="IPR008928">
    <property type="entry name" value="6-hairpin_glycosidase_sf"/>
</dbReference>
<proteinExistence type="inferred from homology"/>
<reference evidence="9" key="1">
    <citation type="submission" date="2022-01" db="EMBL/GenBank/DDBJ databases">
        <authorList>
            <person name="King R."/>
        </authorList>
    </citation>
    <scope>NUCLEOTIDE SEQUENCE</scope>
</reference>
<dbReference type="InterPro" id="IPR018232">
    <property type="entry name" value="Glyco_hydro_37_CS"/>
</dbReference>
<protein>
    <recommendedName>
        <fullName evidence="4 7">Trehalase</fullName>
        <ecNumber evidence="3 7">3.2.1.28</ecNumber>
    </recommendedName>
    <alternativeName>
        <fullName evidence="7">Alpha-trehalose glucohydrolase</fullName>
    </alternativeName>
</protein>
<dbReference type="GO" id="GO:0005993">
    <property type="term" value="P:trehalose catabolic process"/>
    <property type="evidence" value="ECO:0007669"/>
    <property type="project" value="TreeGrafter"/>
</dbReference>
<name>A0A9N9TRH8_PHYSR</name>
<keyword evidence="5 7" id="KW-0378">Hydrolase</keyword>
<evidence type="ECO:0000313" key="10">
    <source>
        <dbReference type="Proteomes" id="UP001153712"/>
    </source>
</evidence>
<dbReference type="OrthoDB" id="3542292at2759"/>
<feature type="signal peptide" evidence="8">
    <location>
        <begin position="1"/>
        <end position="19"/>
    </location>
</feature>
<dbReference type="Gene3D" id="1.50.10.10">
    <property type="match status" value="1"/>
</dbReference>
<dbReference type="AlphaFoldDB" id="A0A9N9TRH8"/>
<keyword evidence="10" id="KW-1185">Reference proteome</keyword>
<evidence type="ECO:0000256" key="3">
    <source>
        <dbReference type="ARBA" id="ARBA00012757"/>
    </source>
</evidence>
<dbReference type="SUPFAM" id="SSF48208">
    <property type="entry name" value="Six-hairpin glycosidases"/>
    <property type="match status" value="1"/>
</dbReference>
<dbReference type="EMBL" id="OU900099">
    <property type="protein sequence ID" value="CAG9863234.1"/>
    <property type="molecule type" value="Genomic_DNA"/>
</dbReference>
<gene>
    <name evidence="9" type="ORF">PHYEVI_LOCUS9532</name>
</gene>
<evidence type="ECO:0000256" key="8">
    <source>
        <dbReference type="SAM" id="SignalP"/>
    </source>
</evidence>
<dbReference type="Pfam" id="PF01204">
    <property type="entry name" value="Trehalase"/>
    <property type="match status" value="1"/>
</dbReference>
<dbReference type="EC" id="3.2.1.28" evidence="3 7"/>
<evidence type="ECO:0000256" key="6">
    <source>
        <dbReference type="ARBA" id="ARBA00023295"/>
    </source>
</evidence>
<dbReference type="InterPro" id="IPR001661">
    <property type="entry name" value="Glyco_hydro_37"/>
</dbReference>
<feature type="chain" id="PRO_5040367585" description="Trehalase" evidence="8">
    <location>
        <begin position="20"/>
        <end position="552"/>
    </location>
</feature>
<dbReference type="PRINTS" id="PR00744">
    <property type="entry name" value="GLHYDRLASE37"/>
</dbReference>
<evidence type="ECO:0000256" key="1">
    <source>
        <dbReference type="ARBA" id="ARBA00001576"/>
    </source>
</evidence>
<evidence type="ECO:0000256" key="7">
    <source>
        <dbReference type="RuleBase" id="RU361180"/>
    </source>
</evidence>
<comment type="similarity">
    <text evidence="2 7">Belongs to the glycosyl hydrolase 37 family.</text>
</comment>
<keyword evidence="6 7" id="KW-0326">Glycosidase</keyword>
<dbReference type="PANTHER" id="PTHR23403">
    <property type="entry name" value="TREHALASE"/>
    <property type="match status" value="1"/>
</dbReference>